<feature type="non-terminal residue" evidence="1">
    <location>
        <position position="193"/>
    </location>
</feature>
<evidence type="ECO:0000313" key="1">
    <source>
        <dbReference type="EMBL" id="EMD31831.1"/>
    </source>
</evidence>
<dbReference type="OrthoDB" id="21573at2759"/>
<reference evidence="1 2" key="1">
    <citation type="journal article" date="2012" name="Proc. Natl. Acad. Sci. U.S.A.">
        <title>Comparative genomics of Ceriporiopsis subvermispora and Phanerochaete chrysosporium provide insight into selective ligninolysis.</title>
        <authorList>
            <person name="Fernandez-Fueyo E."/>
            <person name="Ruiz-Duenas F.J."/>
            <person name="Ferreira P."/>
            <person name="Floudas D."/>
            <person name="Hibbett D.S."/>
            <person name="Canessa P."/>
            <person name="Larrondo L.F."/>
            <person name="James T.Y."/>
            <person name="Seelenfreund D."/>
            <person name="Lobos S."/>
            <person name="Polanco R."/>
            <person name="Tello M."/>
            <person name="Honda Y."/>
            <person name="Watanabe T."/>
            <person name="Watanabe T."/>
            <person name="Ryu J.S."/>
            <person name="Kubicek C.P."/>
            <person name="Schmoll M."/>
            <person name="Gaskell J."/>
            <person name="Hammel K.E."/>
            <person name="St John F.J."/>
            <person name="Vanden Wymelenberg A."/>
            <person name="Sabat G."/>
            <person name="Splinter BonDurant S."/>
            <person name="Syed K."/>
            <person name="Yadav J.S."/>
            <person name="Doddapaneni H."/>
            <person name="Subramanian V."/>
            <person name="Lavin J.L."/>
            <person name="Oguiza J.A."/>
            <person name="Perez G."/>
            <person name="Pisabarro A.G."/>
            <person name="Ramirez L."/>
            <person name="Santoyo F."/>
            <person name="Master E."/>
            <person name="Coutinho P.M."/>
            <person name="Henrissat B."/>
            <person name="Lombard V."/>
            <person name="Magnuson J.K."/>
            <person name="Kuees U."/>
            <person name="Hori C."/>
            <person name="Igarashi K."/>
            <person name="Samejima M."/>
            <person name="Held B.W."/>
            <person name="Barry K.W."/>
            <person name="LaButti K.M."/>
            <person name="Lapidus A."/>
            <person name="Lindquist E.A."/>
            <person name="Lucas S.M."/>
            <person name="Riley R."/>
            <person name="Salamov A.A."/>
            <person name="Hoffmeister D."/>
            <person name="Schwenk D."/>
            <person name="Hadar Y."/>
            <person name="Yarden O."/>
            <person name="de Vries R.P."/>
            <person name="Wiebenga A."/>
            <person name="Stenlid J."/>
            <person name="Eastwood D."/>
            <person name="Grigoriev I.V."/>
            <person name="Berka R.M."/>
            <person name="Blanchette R.A."/>
            <person name="Kersten P."/>
            <person name="Martinez A.T."/>
            <person name="Vicuna R."/>
            <person name="Cullen D."/>
        </authorList>
    </citation>
    <scope>NUCLEOTIDE SEQUENCE [LARGE SCALE GENOMIC DNA]</scope>
    <source>
        <strain evidence="1 2">B</strain>
    </source>
</reference>
<feature type="non-terminal residue" evidence="1">
    <location>
        <position position="1"/>
    </location>
</feature>
<sequence length="193" mass="22366">LVRFINPETNKPEAEKTNLLDLLMRIDRKNEYIELVAQIPDPLVKLKQKVDEHAQAEKKKAKKWLAARQRQMKEIQLTWGAESHDLQHKLDKARGELEEGHRVSIAFLPKKGQPLPSPDQMRTKVQGAVDALKDVGDEWQPREFQTNSAIVHLQGREAPAPLPAVPRFERIQERANLSKEERIRLKKELKEEQ</sequence>
<evidence type="ECO:0000313" key="2">
    <source>
        <dbReference type="Proteomes" id="UP000016930"/>
    </source>
</evidence>
<organism evidence="1 2">
    <name type="scientific">Ceriporiopsis subvermispora (strain B)</name>
    <name type="common">White-rot fungus</name>
    <name type="synonym">Gelatoporia subvermispora</name>
    <dbReference type="NCBI Taxonomy" id="914234"/>
    <lineage>
        <taxon>Eukaryota</taxon>
        <taxon>Fungi</taxon>
        <taxon>Dikarya</taxon>
        <taxon>Basidiomycota</taxon>
        <taxon>Agaricomycotina</taxon>
        <taxon>Agaricomycetes</taxon>
        <taxon>Polyporales</taxon>
        <taxon>Gelatoporiaceae</taxon>
        <taxon>Gelatoporia</taxon>
    </lineage>
</organism>
<dbReference type="GO" id="GO:0006413">
    <property type="term" value="P:translational initiation"/>
    <property type="evidence" value="ECO:0007669"/>
    <property type="project" value="InterPro"/>
</dbReference>
<dbReference type="AlphaFoldDB" id="M2QZ65"/>
<dbReference type="InterPro" id="IPR036788">
    <property type="entry name" value="T_IF-3_C_sf"/>
</dbReference>
<protein>
    <submittedName>
        <fullName evidence="1">Uncharacterized protein</fullName>
    </submittedName>
</protein>
<gene>
    <name evidence="1" type="ORF">CERSUDRAFT_34630</name>
</gene>
<dbReference type="SUPFAM" id="SSF55200">
    <property type="entry name" value="Translation initiation factor IF3, C-terminal domain"/>
    <property type="match status" value="1"/>
</dbReference>
<dbReference type="EMBL" id="KB445815">
    <property type="protein sequence ID" value="EMD31831.1"/>
    <property type="molecule type" value="Genomic_DNA"/>
</dbReference>
<dbReference type="HOGENOM" id="CLU_062478_2_0_1"/>
<proteinExistence type="predicted"/>
<name>M2QZ65_CERS8</name>
<dbReference type="Gene3D" id="3.30.110.10">
    <property type="entry name" value="Translation initiation factor 3 (IF-3), C-terminal domain"/>
    <property type="match status" value="1"/>
</dbReference>
<accession>M2QZ65</accession>
<dbReference type="Proteomes" id="UP000016930">
    <property type="component" value="Unassembled WGS sequence"/>
</dbReference>
<dbReference type="STRING" id="914234.M2QZ65"/>
<keyword evidence="2" id="KW-1185">Reference proteome</keyword>